<proteinExistence type="predicted"/>
<sequence length="76" mass="8766">MGWVAACRWEHQGRENADKVWLPTKLFGKIVTGRLLGLTIRKGWRSERSVAEEAKWSNSKTILSKIPSFLRQNVKN</sequence>
<keyword evidence="2" id="KW-1185">Reference proteome</keyword>
<name>A0A8J2L7U6_9HEXA</name>
<dbReference type="AlphaFoldDB" id="A0A8J2L7U6"/>
<organism evidence="1 2">
    <name type="scientific">Allacma fusca</name>
    <dbReference type="NCBI Taxonomy" id="39272"/>
    <lineage>
        <taxon>Eukaryota</taxon>
        <taxon>Metazoa</taxon>
        <taxon>Ecdysozoa</taxon>
        <taxon>Arthropoda</taxon>
        <taxon>Hexapoda</taxon>
        <taxon>Collembola</taxon>
        <taxon>Symphypleona</taxon>
        <taxon>Sminthuridae</taxon>
        <taxon>Allacma</taxon>
    </lineage>
</organism>
<accession>A0A8J2L7U6</accession>
<dbReference type="Proteomes" id="UP000708208">
    <property type="component" value="Unassembled WGS sequence"/>
</dbReference>
<comment type="caution">
    <text evidence="1">The sequence shown here is derived from an EMBL/GenBank/DDBJ whole genome shotgun (WGS) entry which is preliminary data.</text>
</comment>
<dbReference type="EMBL" id="CAJVCH010554799">
    <property type="protein sequence ID" value="CAG7830223.1"/>
    <property type="molecule type" value="Genomic_DNA"/>
</dbReference>
<reference evidence="1" key="1">
    <citation type="submission" date="2021-06" db="EMBL/GenBank/DDBJ databases">
        <authorList>
            <person name="Hodson N. C."/>
            <person name="Mongue J. A."/>
            <person name="Jaron S. K."/>
        </authorList>
    </citation>
    <scope>NUCLEOTIDE SEQUENCE</scope>
</reference>
<protein>
    <submittedName>
        <fullName evidence="1">Uncharacterized protein</fullName>
    </submittedName>
</protein>
<gene>
    <name evidence="1" type="ORF">AFUS01_LOCUS40042</name>
</gene>
<evidence type="ECO:0000313" key="1">
    <source>
        <dbReference type="EMBL" id="CAG7830223.1"/>
    </source>
</evidence>
<evidence type="ECO:0000313" key="2">
    <source>
        <dbReference type="Proteomes" id="UP000708208"/>
    </source>
</evidence>